<feature type="binding site" evidence="10">
    <location>
        <position position="89"/>
    </location>
    <ligand>
        <name>Mg(2+)</name>
        <dbReference type="ChEBI" id="CHEBI:18420"/>
    </ligand>
</feature>
<dbReference type="OrthoDB" id="9789949at2"/>
<evidence type="ECO:0000256" key="11">
    <source>
        <dbReference type="RuleBase" id="RU003826"/>
    </source>
</evidence>
<dbReference type="AlphaFoldDB" id="A0A3N9TF00"/>
<comment type="function">
    <text evidence="1 10">Condenses 4-methyl-5-(beta-hydroxyethyl)thiazole monophosphate (THZ-P) and 2-methyl-4-amino-5-hydroxymethyl pyrimidine pyrophosphate (HMP-PP) to form thiamine monophosphate (TMP).</text>
</comment>
<sequence length="210" mass="22455">MDSSILKLYLVTDDSLPVDKLGAIVKQAIAGGVTLVQLREKSSNSRLFLEKAQHLKQLLAYTGVPLIINDRVDIALAVEADGVHLGQSDMPVDIARALLGPEKIIGLSIETKEQLHEARAMDIDYVGLSAIYSTATKTNTITEWGVEGLTWALQESRFPIVAIGGLTEDTIPLIANTGVDGIAVVSAICSSQSPKKAATDLNTLIDSHRP</sequence>
<keyword evidence="3 10" id="KW-0808">Transferase</keyword>
<dbReference type="GO" id="GO:0009228">
    <property type="term" value="P:thiamine biosynthetic process"/>
    <property type="evidence" value="ECO:0007669"/>
    <property type="project" value="UniProtKB-KW"/>
</dbReference>
<dbReference type="UniPathway" id="UPA00060">
    <property type="reaction ID" value="UER00141"/>
</dbReference>
<feature type="binding site" evidence="10">
    <location>
        <position position="137"/>
    </location>
    <ligand>
        <name>4-amino-2-methyl-5-(diphosphooxymethyl)pyrimidine</name>
        <dbReference type="ChEBI" id="CHEBI:57841"/>
    </ligand>
</feature>
<comment type="similarity">
    <text evidence="10 11">Belongs to the thiamine-phosphate synthase family.</text>
</comment>
<dbReference type="EMBL" id="RJVQ01000008">
    <property type="protein sequence ID" value="RQW62015.1"/>
    <property type="molecule type" value="Genomic_DNA"/>
</dbReference>
<keyword evidence="5 10" id="KW-0460">Magnesium</keyword>
<dbReference type="HAMAP" id="MF_00097">
    <property type="entry name" value="TMP_synthase"/>
    <property type="match status" value="1"/>
</dbReference>
<evidence type="ECO:0000256" key="6">
    <source>
        <dbReference type="ARBA" id="ARBA00022977"/>
    </source>
</evidence>
<dbReference type="PANTHER" id="PTHR20857">
    <property type="entry name" value="THIAMINE-PHOSPHATE PYROPHOSPHORYLASE"/>
    <property type="match status" value="1"/>
</dbReference>
<reference evidence="14 15" key="1">
    <citation type="submission" date="2018-11" db="EMBL/GenBank/DDBJ databases">
        <title>Vibrio LJC006 sp. nov., isolated from seawater during the bloom of the enteromorpha.</title>
        <authorList>
            <person name="Liang J."/>
        </authorList>
    </citation>
    <scope>NUCLEOTIDE SEQUENCE [LARGE SCALE GENOMIC DNA]</scope>
    <source>
        <strain evidence="14 15">LJC006</strain>
    </source>
</reference>
<dbReference type="EC" id="2.5.1.3" evidence="10"/>
<evidence type="ECO:0000256" key="3">
    <source>
        <dbReference type="ARBA" id="ARBA00022679"/>
    </source>
</evidence>
<dbReference type="Proteomes" id="UP000281112">
    <property type="component" value="Unassembled WGS sequence"/>
</dbReference>
<dbReference type="Pfam" id="PF02581">
    <property type="entry name" value="TMP-TENI"/>
    <property type="match status" value="1"/>
</dbReference>
<name>A0A3N9TF00_9VIBR</name>
<evidence type="ECO:0000256" key="7">
    <source>
        <dbReference type="ARBA" id="ARBA00047334"/>
    </source>
</evidence>
<accession>A0A3N9TF00</accession>
<feature type="binding site" evidence="10">
    <location>
        <position position="69"/>
    </location>
    <ligand>
        <name>4-amino-2-methyl-5-(diphosphooxymethyl)pyrimidine</name>
        <dbReference type="ChEBI" id="CHEBI:57841"/>
    </ligand>
</feature>
<dbReference type="FunFam" id="3.20.20.70:FF:000096">
    <property type="entry name" value="Thiamine-phosphate synthase"/>
    <property type="match status" value="1"/>
</dbReference>
<comment type="cofactor">
    <cofactor evidence="10">
        <name>Mg(2+)</name>
        <dbReference type="ChEBI" id="CHEBI:18420"/>
    </cofactor>
    <text evidence="10">Binds 1 Mg(2+) ion per subunit.</text>
</comment>
<comment type="catalytic activity">
    <reaction evidence="7 10 11">
        <text>4-methyl-5-(2-phosphooxyethyl)-thiazole + 4-amino-2-methyl-5-(diphosphooxymethyl)pyrimidine + H(+) = thiamine phosphate + diphosphate</text>
        <dbReference type="Rhea" id="RHEA:22328"/>
        <dbReference type="ChEBI" id="CHEBI:15378"/>
        <dbReference type="ChEBI" id="CHEBI:33019"/>
        <dbReference type="ChEBI" id="CHEBI:37575"/>
        <dbReference type="ChEBI" id="CHEBI:57841"/>
        <dbReference type="ChEBI" id="CHEBI:58296"/>
        <dbReference type="EC" id="2.5.1.3"/>
    </reaction>
</comment>
<keyword evidence="6 10" id="KW-0784">Thiamine biosynthesis</keyword>
<dbReference type="CDD" id="cd00564">
    <property type="entry name" value="TMP_TenI"/>
    <property type="match status" value="1"/>
</dbReference>
<keyword evidence="15" id="KW-1185">Reference proteome</keyword>
<dbReference type="GO" id="GO:0005737">
    <property type="term" value="C:cytoplasm"/>
    <property type="evidence" value="ECO:0007669"/>
    <property type="project" value="TreeGrafter"/>
</dbReference>
<protein>
    <recommendedName>
        <fullName evidence="10">Thiamine-phosphate synthase</fullName>
        <shortName evidence="10">TP synthase</shortName>
        <shortName evidence="10">TPS</shortName>
        <ecNumber evidence="10">2.5.1.3</ecNumber>
    </recommendedName>
    <alternativeName>
        <fullName evidence="10">Thiamine-phosphate pyrophosphorylase</fullName>
        <shortName evidence="10">TMP pyrophosphorylase</shortName>
        <shortName evidence="10">TMP-PPase</shortName>
    </alternativeName>
</protein>
<evidence type="ECO:0000313" key="14">
    <source>
        <dbReference type="EMBL" id="RQW62015.1"/>
    </source>
</evidence>
<evidence type="ECO:0000259" key="13">
    <source>
        <dbReference type="Pfam" id="PF02581"/>
    </source>
</evidence>
<feature type="binding site" evidence="10">
    <location>
        <begin position="134"/>
        <end position="136"/>
    </location>
    <ligand>
        <name>2-[(2R,5Z)-2-carboxy-4-methylthiazol-5(2H)-ylidene]ethyl phosphate</name>
        <dbReference type="ChEBI" id="CHEBI:62899"/>
    </ligand>
</feature>
<feature type="binding site" evidence="10">
    <location>
        <begin position="185"/>
        <end position="186"/>
    </location>
    <ligand>
        <name>2-[(2R,5Z)-2-carboxy-4-methylthiazol-5(2H)-ylidene]ethyl phosphate</name>
        <dbReference type="ChEBI" id="CHEBI:62899"/>
    </ligand>
</feature>
<comment type="catalytic activity">
    <reaction evidence="8 10 11">
        <text>2-(2-carboxy-4-methylthiazol-5-yl)ethyl phosphate + 4-amino-2-methyl-5-(diphosphooxymethyl)pyrimidine + 2 H(+) = thiamine phosphate + CO2 + diphosphate</text>
        <dbReference type="Rhea" id="RHEA:47848"/>
        <dbReference type="ChEBI" id="CHEBI:15378"/>
        <dbReference type="ChEBI" id="CHEBI:16526"/>
        <dbReference type="ChEBI" id="CHEBI:33019"/>
        <dbReference type="ChEBI" id="CHEBI:37575"/>
        <dbReference type="ChEBI" id="CHEBI:57841"/>
        <dbReference type="ChEBI" id="CHEBI:62890"/>
        <dbReference type="EC" id="2.5.1.3"/>
    </reaction>
</comment>
<evidence type="ECO:0000256" key="12">
    <source>
        <dbReference type="RuleBase" id="RU004253"/>
    </source>
</evidence>
<evidence type="ECO:0000256" key="9">
    <source>
        <dbReference type="ARBA" id="ARBA00047883"/>
    </source>
</evidence>
<dbReference type="InterPro" id="IPR036206">
    <property type="entry name" value="ThiamineP_synth_sf"/>
</dbReference>
<comment type="caution">
    <text evidence="14">The sequence shown here is derived from an EMBL/GenBank/DDBJ whole genome shotgun (WGS) entry which is preliminary data.</text>
</comment>
<dbReference type="RefSeq" id="WP_124938352.1">
    <property type="nucleotide sequence ID" value="NZ_RJVQ01000008.1"/>
</dbReference>
<dbReference type="PANTHER" id="PTHR20857:SF23">
    <property type="entry name" value="THIAMINE BIOSYNTHETIC BIFUNCTIONAL ENZYME"/>
    <property type="match status" value="1"/>
</dbReference>
<evidence type="ECO:0000256" key="10">
    <source>
        <dbReference type="HAMAP-Rule" id="MF_00097"/>
    </source>
</evidence>
<dbReference type="InterPro" id="IPR022998">
    <property type="entry name" value="ThiamineP_synth_TenI"/>
</dbReference>
<feature type="binding site" evidence="10">
    <location>
        <position position="108"/>
    </location>
    <ligand>
        <name>4-amino-2-methyl-5-(diphosphooxymethyl)pyrimidine</name>
        <dbReference type="ChEBI" id="CHEBI:57841"/>
    </ligand>
</feature>
<evidence type="ECO:0000256" key="1">
    <source>
        <dbReference type="ARBA" id="ARBA00003814"/>
    </source>
</evidence>
<keyword evidence="4 10" id="KW-0479">Metal-binding</keyword>
<dbReference type="GO" id="GO:0000287">
    <property type="term" value="F:magnesium ion binding"/>
    <property type="evidence" value="ECO:0007669"/>
    <property type="project" value="UniProtKB-UniRule"/>
</dbReference>
<organism evidence="14 15">
    <name type="scientific">Vibrio viridaestus</name>
    <dbReference type="NCBI Taxonomy" id="2487322"/>
    <lineage>
        <taxon>Bacteria</taxon>
        <taxon>Pseudomonadati</taxon>
        <taxon>Pseudomonadota</taxon>
        <taxon>Gammaproteobacteria</taxon>
        <taxon>Vibrionales</taxon>
        <taxon>Vibrionaceae</taxon>
        <taxon>Vibrio</taxon>
    </lineage>
</organism>
<evidence type="ECO:0000256" key="5">
    <source>
        <dbReference type="ARBA" id="ARBA00022842"/>
    </source>
</evidence>
<feature type="binding site" evidence="10">
    <location>
        <position position="165"/>
    </location>
    <ligand>
        <name>2-[(2R,5Z)-2-carboxy-4-methylthiazol-5(2H)-ylidene]ethyl phosphate</name>
        <dbReference type="ChEBI" id="CHEBI:62899"/>
    </ligand>
</feature>
<feature type="domain" description="Thiamine phosphate synthase/TenI" evidence="13">
    <location>
        <begin position="8"/>
        <end position="188"/>
    </location>
</feature>
<comment type="pathway">
    <text evidence="2 10 12">Cofactor biosynthesis; thiamine diphosphate biosynthesis; thiamine phosphate from 4-amino-2-methyl-5-diphosphomethylpyrimidine and 4-methyl-5-(2-phosphoethyl)-thiazole: step 1/1.</text>
</comment>
<feature type="binding site" evidence="10">
    <location>
        <begin position="37"/>
        <end position="41"/>
    </location>
    <ligand>
        <name>4-amino-2-methyl-5-(diphosphooxymethyl)pyrimidine</name>
        <dbReference type="ChEBI" id="CHEBI:57841"/>
    </ligand>
</feature>
<dbReference type="SUPFAM" id="SSF51391">
    <property type="entry name" value="Thiamin phosphate synthase"/>
    <property type="match status" value="1"/>
</dbReference>
<dbReference type="InterPro" id="IPR013785">
    <property type="entry name" value="Aldolase_TIM"/>
</dbReference>
<dbReference type="Gene3D" id="3.20.20.70">
    <property type="entry name" value="Aldolase class I"/>
    <property type="match status" value="1"/>
</dbReference>
<dbReference type="GO" id="GO:0009229">
    <property type="term" value="P:thiamine diphosphate biosynthetic process"/>
    <property type="evidence" value="ECO:0007669"/>
    <property type="project" value="UniProtKB-UniRule"/>
</dbReference>
<feature type="binding site" evidence="10">
    <location>
        <position position="70"/>
    </location>
    <ligand>
        <name>Mg(2+)</name>
        <dbReference type="ChEBI" id="CHEBI:18420"/>
    </ligand>
</feature>
<evidence type="ECO:0000256" key="8">
    <source>
        <dbReference type="ARBA" id="ARBA00047851"/>
    </source>
</evidence>
<evidence type="ECO:0000313" key="15">
    <source>
        <dbReference type="Proteomes" id="UP000281112"/>
    </source>
</evidence>
<gene>
    <name evidence="10 14" type="primary">thiE</name>
    <name evidence="14" type="ORF">EES38_16750</name>
</gene>
<comment type="catalytic activity">
    <reaction evidence="9 10 11">
        <text>2-[(2R,5Z)-2-carboxy-4-methylthiazol-5(2H)-ylidene]ethyl phosphate + 4-amino-2-methyl-5-(diphosphooxymethyl)pyrimidine + 2 H(+) = thiamine phosphate + CO2 + diphosphate</text>
        <dbReference type="Rhea" id="RHEA:47844"/>
        <dbReference type="ChEBI" id="CHEBI:15378"/>
        <dbReference type="ChEBI" id="CHEBI:16526"/>
        <dbReference type="ChEBI" id="CHEBI:33019"/>
        <dbReference type="ChEBI" id="CHEBI:37575"/>
        <dbReference type="ChEBI" id="CHEBI:57841"/>
        <dbReference type="ChEBI" id="CHEBI:62899"/>
        <dbReference type="EC" id="2.5.1.3"/>
    </reaction>
</comment>
<evidence type="ECO:0000256" key="2">
    <source>
        <dbReference type="ARBA" id="ARBA00005165"/>
    </source>
</evidence>
<dbReference type="GO" id="GO:0004789">
    <property type="term" value="F:thiamine-phosphate diphosphorylase activity"/>
    <property type="evidence" value="ECO:0007669"/>
    <property type="project" value="UniProtKB-UniRule"/>
</dbReference>
<evidence type="ECO:0000256" key="4">
    <source>
        <dbReference type="ARBA" id="ARBA00022723"/>
    </source>
</evidence>
<dbReference type="InterPro" id="IPR034291">
    <property type="entry name" value="TMP_synthase"/>
</dbReference>
<proteinExistence type="inferred from homology"/>
<dbReference type="NCBIfam" id="TIGR00693">
    <property type="entry name" value="thiE"/>
    <property type="match status" value="1"/>
</dbReference>